<keyword evidence="2 4" id="KW-0067">ATP-binding</keyword>
<dbReference type="GO" id="GO:0016887">
    <property type="term" value="F:ATP hydrolysis activity"/>
    <property type="evidence" value="ECO:0007669"/>
    <property type="project" value="InterPro"/>
</dbReference>
<dbReference type="AlphaFoldDB" id="A0A3M9LAU1"/>
<organism evidence="4 5">
    <name type="scientific">Methanohalophilus halophilus</name>
    <dbReference type="NCBI Taxonomy" id="2177"/>
    <lineage>
        <taxon>Archaea</taxon>
        <taxon>Methanobacteriati</taxon>
        <taxon>Methanobacteriota</taxon>
        <taxon>Stenosarchaea group</taxon>
        <taxon>Methanomicrobia</taxon>
        <taxon>Methanosarcinales</taxon>
        <taxon>Methanosarcinaceae</taxon>
        <taxon>Methanohalophilus</taxon>
    </lineage>
</organism>
<accession>A0A3M9LAU1</accession>
<keyword evidence="1" id="KW-0547">Nucleotide-binding</keyword>
<dbReference type="InterPro" id="IPR003439">
    <property type="entry name" value="ABC_transporter-like_ATP-bd"/>
</dbReference>
<dbReference type="InterPro" id="IPR017871">
    <property type="entry name" value="ABC_transporter-like_CS"/>
</dbReference>
<dbReference type="InterPro" id="IPR027417">
    <property type="entry name" value="P-loop_NTPase"/>
</dbReference>
<dbReference type="SUPFAM" id="SSF52540">
    <property type="entry name" value="P-loop containing nucleoside triphosphate hydrolases"/>
    <property type="match status" value="1"/>
</dbReference>
<dbReference type="GO" id="GO:0005524">
    <property type="term" value="F:ATP binding"/>
    <property type="evidence" value="ECO:0007669"/>
    <property type="project" value="UniProtKB-KW"/>
</dbReference>
<dbReference type="PANTHER" id="PTHR43119:SF1">
    <property type="entry name" value="ABC TRANSPORTER DOMAIN-CONTAINING PROTEIN"/>
    <property type="match status" value="1"/>
</dbReference>
<dbReference type="PROSITE" id="PS00211">
    <property type="entry name" value="ABC_TRANSPORTER_1"/>
    <property type="match status" value="1"/>
</dbReference>
<gene>
    <name evidence="4" type="ORF">EFE40_02610</name>
</gene>
<feature type="domain" description="ABC transporter" evidence="3">
    <location>
        <begin position="10"/>
        <end position="213"/>
    </location>
</feature>
<comment type="caution">
    <text evidence="4">The sequence shown here is derived from an EMBL/GenBank/DDBJ whole genome shotgun (WGS) entry which is preliminary data.</text>
</comment>
<evidence type="ECO:0000256" key="1">
    <source>
        <dbReference type="ARBA" id="ARBA00022741"/>
    </source>
</evidence>
<dbReference type="SMART" id="SM00382">
    <property type="entry name" value="AAA"/>
    <property type="match status" value="1"/>
</dbReference>
<evidence type="ECO:0000256" key="2">
    <source>
        <dbReference type="ARBA" id="ARBA00022840"/>
    </source>
</evidence>
<sequence>MLMYMDKNIIEYRDLSIIHSHQKVLENFNLTIKKGEKLLIRGKSGTGKSTLFLCLLGLIRPSKGDVYFDNLPVNGNSVSFVRTKVAYVPQDVDVGRDSVNEFFDTIFSYNAVGFSPSFEKIHRLFEWFELDVSILKKEFKSLSGGEKQRIVLILSLLLERNVFLLDEPTSSLDSSLKSKVVDYFVNDPSLTVIVISHDPQWEREGLRVVDIPNI</sequence>
<dbReference type="Proteomes" id="UP000267921">
    <property type="component" value="Unassembled WGS sequence"/>
</dbReference>
<dbReference type="InterPro" id="IPR003593">
    <property type="entry name" value="AAA+_ATPase"/>
</dbReference>
<dbReference type="Pfam" id="PF00005">
    <property type="entry name" value="ABC_tran"/>
    <property type="match status" value="1"/>
</dbReference>
<evidence type="ECO:0000259" key="3">
    <source>
        <dbReference type="PROSITE" id="PS50893"/>
    </source>
</evidence>
<protein>
    <submittedName>
        <fullName evidence="4">ATP-binding cassette domain-containing protein</fullName>
    </submittedName>
</protein>
<dbReference type="PANTHER" id="PTHR43119">
    <property type="entry name" value="ABC TRANSPORT PROTEIN ATP-BINDING COMPONENT-RELATED"/>
    <property type="match status" value="1"/>
</dbReference>
<proteinExistence type="predicted"/>
<dbReference type="PROSITE" id="PS50893">
    <property type="entry name" value="ABC_TRANSPORTER_2"/>
    <property type="match status" value="1"/>
</dbReference>
<dbReference type="Gene3D" id="3.40.50.300">
    <property type="entry name" value="P-loop containing nucleotide triphosphate hydrolases"/>
    <property type="match status" value="1"/>
</dbReference>
<evidence type="ECO:0000313" key="5">
    <source>
        <dbReference type="Proteomes" id="UP000267921"/>
    </source>
</evidence>
<dbReference type="EMBL" id="RJJG01000003">
    <property type="protein sequence ID" value="RNI09573.1"/>
    <property type="molecule type" value="Genomic_DNA"/>
</dbReference>
<name>A0A3M9LAU1_9EURY</name>
<evidence type="ECO:0000313" key="4">
    <source>
        <dbReference type="EMBL" id="RNI09573.1"/>
    </source>
</evidence>
<reference evidence="4 5" key="1">
    <citation type="submission" date="2018-10" db="EMBL/GenBank/DDBJ databases">
        <title>Cultivation of a novel Methanohalophilus strain from Kebrit Deep of the Red Sea and a genomic comparison of members of the genus Methanohalophilus.</title>
        <authorList>
            <person name="Guan Y."/>
            <person name="Ngugi D.K."/>
            <person name="Stingl U."/>
        </authorList>
    </citation>
    <scope>NUCLEOTIDE SEQUENCE [LARGE SCALE GENOMIC DNA]</scope>
    <source>
        <strain evidence="4 5">DSM 3094</strain>
    </source>
</reference>